<evidence type="ECO:0000313" key="2">
    <source>
        <dbReference type="Proteomes" id="UP001186974"/>
    </source>
</evidence>
<protein>
    <submittedName>
        <fullName evidence="1">Uncharacterized protein</fullName>
    </submittedName>
</protein>
<keyword evidence="2" id="KW-1185">Reference proteome</keyword>
<gene>
    <name evidence="1" type="ORF">LTS18_006061</name>
</gene>
<accession>A0ACC3DY13</accession>
<reference evidence="1" key="1">
    <citation type="submission" date="2024-09" db="EMBL/GenBank/DDBJ databases">
        <title>Black Yeasts Isolated from many extreme environments.</title>
        <authorList>
            <person name="Coleine C."/>
            <person name="Stajich J.E."/>
            <person name="Selbmann L."/>
        </authorList>
    </citation>
    <scope>NUCLEOTIDE SEQUENCE</scope>
    <source>
        <strain evidence="1">CCFEE 5737</strain>
    </source>
</reference>
<dbReference type="Proteomes" id="UP001186974">
    <property type="component" value="Unassembled WGS sequence"/>
</dbReference>
<sequence>MAVCVSCQKPLVVELQDSDSDEDVEMGESSSSAGVSSNTLPDDVHLNACGCHFHWQCLLDAYSLTDCPNCHTSLTNPTASGGQAILCTLHNEGGIQQDLDILPLLTEESYLKAYPEDRKCRAFMEFCREGDVEAIVGMLKDPDPSDIEDEEDGHPQKPMDEVLRYQDPVGDMQSGLHAAVQAGSREVAYLLLLVASELNLQQFPPEVFQEAAALGVMREDQTGKVDIRSLRDVNGRSAEDLARELGGIWTGWPGRGWLVA</sequence>
<name>A0ACC3DY13_9PEZI</name>
<evidence type="ECO:0000313" key="1">
    <source>
        <dbReference type="EMBL" id="KAK3081493.1"/>
    </source>
</evidence>
<proteinExistence type="predicted"/>
<dbReference type="EMBL" id="JAWDJW010000147">
    <property type="protein sequence ID" value="KAK3081493.1"/>
    <property type="molecule type" value="Genomic_DNA"/>
</dbReference>
<comment type="caution">
    <text evidence="1">The sequence shown here is derived from an EMBL/GenBank/DDBJ whole genome shotgun (WGS) entry which is preliminary data.</text>
</comment>
<organism evidence="1 2">
    <name type="scientific">Coniosporium uncinatum</name>
    <dbReference type="NCBI Taxonomy" id="93489"/>
    <lineage>
        <taxon>Eukaryota</taxon>
        <taxon>Fungi</taxon>
        <taxon>Dikarya</taxon>
        <taxon>Ascomycota</taxon>
        <taxon>Pezizomycotina</taxon>
        <taxon>Dothideomycetes</taxon>
        <taxon>Dothideomycetes incertae sedis</taxon>
        <taxon>Coniosporium</taxon>
    </lineage>
</organism>